<evidence type="ECO:0000256" key="1">
    <source>
        <dbReference type="SAM" id="Phobius"/>
    </source>
</evidence>
<accession>A0A1I1UPX9</accession>
<dbReference type="AlphaFoldDB" id="A0A1I1UPX9"/>
<keyword evidence="1" id="KW-0472">Membrane</keyword>
<dbReference type="EMBL" id="FOMO01000003">
    <property type="protein sequence ID" value="SFD72846.1"/>
    <property type="molecule type" value="Genomic_DNA"/>
</dbReference>
<evidence type="ECO:0008006" key="4">
    <source>
        <dbReference type="Google" id="ProtNLM"/>
    </source>
</evidence>
<sequence length="125" mass="13230">MPRRSSIVALVIAALACVVASYALRYLLMEGDQWVGRCVDDPGLLACQVRGTLGWMIHLRIIALTALGCALLAFVVPGVWGWRLAVPGLLLGVPALALYTASLAVFAVVLALLRLVRAPAVTATH</sequence>
<feature type="transmembrane region" description="Helical" evidence="1">
    <location>
        <begin position="89"/>
        <end position="113"/>
    </location>
</feature>
<feature type="transmembrane region" description="Helical" evidence="1">
    <location>
        <begin position="61"/>
        <end position="82"/>
    </location>
</feature>
<keyword evidence="3" id="KW-1185">Reference proteome</keyword>
<evidence type="ECO:0000313" key="2">
    <source>
        <dbReference type="EMBL" id="SFD72846.1"/>
    </source>
</evidence>
<reference evidence="3" key="1">
    <citation type="submission" date="2016-10" db="EMBL/GenBank/DDBJ databases">
        <authorList>
            <person name="Varghese N."/>
            <person name="Submissions S."/>
        </authorList>
    </citation>
    <scope>NUCLEOTIDE SEQUENCE [LARGE SCALE GENOMIC DNA]</scope>
    <source>
        <strain evidence="3">JCM 2783</strain>
    </source>
</reference>
<organism evidence="2 3">
    <name type="scientific">Pseudomonas straminea</name>
    <dbReference type="NCBI Taxonomy" id="47882"/>
    <lineage>
        <taxon>Bacteria</taxon>
        <taxon>Pseudomonadati</taxon>
        <taxon>Pseudomonadota</taxon>
        <taxon>Gammaproteobacteria</taxon>
        <taxon>Pseudomonadales</taxon>
        <taxon>Pseudomonadaceae</taxon>
        <taxon>Phytopseudomonas</taxon>
    </lineage>
</organism>
<evidence type="ECO:0000313" key="3">
    <source>
        <dbReference type="Proteomes" id="UP000243950"/>
    </source>
</evidence>
<protein>
    <recommendedName>
        <fullName evidence="4">Vitamin K epoxide reductase family protein</fullName>
    </recommendedName>
</protein>
<name>A0A1I1UPX9_PSEOC</name>
<dbReference type="PROSITE" id="PS51257">
    <property type="entry name" value="PROKAR_LIPOPROTEIN"/>
    <property type="match status" value="1"/>
</dbReference>
<proteinExistence type="predicted"/>
<dbReference type="Proteomes" id="UP000243950">
    <property type="component" value="Unassembled WGS sequence"/>
</dbReference>
<gene>
    <name evidence="2" type="ORF">SAMN05216372_103510</name>
</gene>
<keyword evidence="1" id="KW-0812">Transmembrane</keyword>
<keyword evidence="1" id="KW-1133">Transmembrane helix</keyword>
<dbReference type="RefSeq" id="WP_093503418.1">
    <property type="nucleotide sequence ID" value="NZ_BSSG01000004.1"/>
</dbReference>